<sequence length="288" mass="32140">MHGPSQEFSAEASTMLGSAGTLQMIQKWVESSCIDSPAARFQDDRQLKAHMAHMAHSPARLSQSTSENLTSHTTATSSSKHLKSPDIDWQRPWIDALSHDTQDAKQECTDLFLGQESADGAWCRSRNGTITPESKPWLETPVTPVKVSVNPRRTLKVEGPIQKSKSGKSGKSGKTQVQGPRGSRPRKLTRVSARHVPQNLQGLFDAKDGLQEAFDSQDLHKAVSWLKGLGRRKVAAHELEKTRIGLTVNACRKTAEPFVTKLAEILLQRWKRDWRLERELEHALQRSS</sequence>
<dbReference type="InterPro" id="IPR035441">
    <property type="entry name" value="TFIIS/LEDGF_dom_sf"/>
</dbReference>
<feature type="compositionally biased region" description="Low complexity" evidence="1">
    <location>
        <begin position="69"/>
        <end position="79"/>
    </location>
</feature>
<feature type="region of interest" description="Disordered" evidence="1">
    <location>
        <begin position="152"/>
        <end position="192"/>
    </location>
</feature>
<dbReference type="AlphaFoldDB" id="A0A812T1I4"/>
<dbReference type="Pfam" id="PF08711">
    <property type="entry name" value="Med26"/>
    <property type="match status" value="1"/>
</dbReference>
<keyword evidence="4" id="KW-1185">Reference proteome</keyword>
<accession>A0A812T1I4</accession>
<gene>
    <name evidence="3" type="primary">ybaR</name>
    <name evidence="3" type="ORF">SNAT2548_LOCUS28524</name>
</gene>
<evidence type="ECO:0000313" key="4">
    <source>
        <dbReference type="Proteomes" id="UP000604046"/>
    </source>
</evidence>
<evidence type="ECO:0000313" key="3">
    <source>
        <dbReference type="EMBL" id="CAE7509338.1"/>
    </source>
</evidence>
<dbReference type="EMBL" id="CAJNDS010002519">
    <property type="protein sequence ID" value="CAE7509338.1"/>
    <property type="molecule type" value="Genomic_DNA"/>
</dbReference>
<feature type="compositionally biased region" description="Basic residues" evidence="1">
    <location>
        <begin position="183"/>
        <end position="192"/>
    </location>
</feature>
<proteinExistence type="predicted"/>
<dbReference type="Proteomes" id="UP000604046">
    <property type="component" value="Unassembled WGS sequence"/>
</dbReference>
<name>A0A812T1I4_9DINO</name>
<protein>
    <submittedName>
        <fullName evidence="3">YbaR protein</fullName>
    </submittedName>
</protein>
<feature type="region of interest" description="Disordered" evidence="1">
    <location>
        <begin position="51"/>
        <end position="85"/>
    </location>
</feature>
<feature type="domain" description="TFIIS N-terminal" evidence="2">
    <location>
        <begin position="235"/>
        <end position="272"/>
    </location>
</feature>
<evidence type="ECO:0000256" key="1">
    <source>
        <dbReference type="SAM" id="MobiDB-lite"/>
    </source>
</evidence>
<reference evidence="3" key="1">
    <citation type="submission" date="2021-02" db="EMBL/GenBank/DDBJ databases">
        <authorList>
            <person name="Dougan E. K."/>
            <person name="Rhodes N."/>
            <person name="Thang M."/>
            <person name="Chan C."/>
        </authorList>
    </citation>
    <scope>NUCLEOTIDE SEQUENCE</scope>
</reference>
<dbReference type="Gene3D" id="1.20.930.10">
    <property type="entry name" value="Conserved domain common to transcription factors TFIIS, elongin A, CRSP70"/>
    <property type="match status" value="1"/>
</dbReference>
<comment type="caution">
    <text evidence="3">The sequence shown here is derived from an EMBL/GenBank/DDBJ whole genome shotgun (WGS) entry which is preliminary data.</text>
</comment>
<dbReference type="InterPro" id="IPR017923">
    <property type="entry name" value="TFIIS_N"/>
</dbReference>
<evidence type="ECO:0000259" key="2">
    <source>
        <dbReference type="Pfam" id="PF08711"/>
    </source>
</evidence>
<feature type="compositionally biased region" description="Low complexity" evidence="1">
    <location>
        <begin position="163"/>
        <end position="174"/>
    </location>
</feature>
<organism evidence="3 4">
    <name type="scientific">Symbiodinium natans</name>
    <dbReference type="NCBI Taxonomy" id="878477"/>
    <lineage>
        <taxon>Eukaryota</taxon>
        <taxon>Sar</taxon>
        <taxon>Alveolata</taxon>
        <taxon>Dinophyceae</taxon>
        <taxon>Suessiales</taxon>
        <taxon>Symbiodiniaceae</taxon>
        <taxon>Symbiodinium</taxon>
    </lineage>
</organism>
<dbReference type="SUPFAM" id="SSF47676">
    <property type="entry name" value="Conserved domain common to transcription factors TFIIS, elongin A, CRSP70"/>
    <property type="match status" value="1"/>
</dbReference>